<sequence>MLDESSGLIAACRRADQGTLDLAGLARSARSLSRELRVLTGIDAPDRWSHVRPAALARVLRMARNAVDLTVVDAGFCLDEGSDANRCRSAATTTSIAEADAVVAVVAADHVGIGRFVAAWPTLQELTSERPVHVVVNRVRSRAVGRDVTGQIDEALRRLCGITETVLVVDDPETCDAAIRDGRTIGEVAPRSPLRVAFASLADRLAATESLRILVQDSAA</sequence>
<dbReference type="Gene3D" id="3.40.50.300">
    <property type="entry name" value="P-loop containing nucleotide triphosphate hydrolases"/>
    <property type="match status" value="1"/>
</dbReference>
<proteinExistence type="predicted"/>
<protein>
    <submittedName>
        <fullName evidence="1">Unannotated protein</fullName>
    </submittedName>
</protein>
<organism evidence="1">
    <name type="scientific">freshwater metagenome</name>
    <dbReference type="NCBI Taxonomy" id="449393"/>
    <lineage>
        <taxon>unclassified sequences</taxon>
        <taxon>metagenomes</taxon>
        <taxon>ecological metagenomes</taxon>
    </lineage>
</organism>
<evidence type="ECO:0000313" key="1">
    <source>
        <dbReference type="EMBL" id="CAB4922873.1"/>
    </source>
</evidence>
<reference evidence="1" key="1">
    <citation type="submission" date="2020-05" db="EMBL/GenBank/DDBJ databases">
        <authorList>
            <person name="Chiriac C."/>
            <person name="Salcher M."/>
            <person name="Ghai R."/>
            <person name="Kavagutti S V."/>
        </authorList>
    </citation>
    <scope>NUCLEOTIDE SEQUENCE</scope>
</reference>
<name>A0A6J7HWJ5_9ZZZZ</name>
<dbReference type="SUPFAM" id="SSF52540">
    <property type="entry name" value="P-loop containing nucleoside triphosphate hydrolases"/>
    <property type="match status" value="1"/>
</dbReference>
<dbReference type="InterPro" id="IPR027417">
    <property type="entry name" value="P-loop_NTPase"/>
</dbReference>
<gene>
    <name evidence="1" type="ORF">UFOPK3610_01514</name>
</gene>
<accession>A0A6J7HWJ5</accession>
<dbReference type="EMBL" id="CAFBMR010000075">
    <property type="protein sequence ID" value="CAB4922873.1"/>
    <property type="molecule type" value="Genomic_DNA"/>
</dbReference>
<dbReference type="AlphaFoldDB" id="A0A6J7HWJ5"/>